<sequence length="644" mass="77795">MQFLSQKFVSEKFEGQFQKYLKKFRIRFQLIQKVIILPLIIYYTIEKVFSSSWFVVSLNIILGLIVIFSLKFQKKCIRVYEILILIGILLFNLFYATSQYLNVHPERYQFIDGYFLAILSLTMINMMDTIQKAFLLLFIYLIYLIMIPNKAEPIWQQIVKFFLYIILYYQQQRYQQQLLRLTYLQYFKHLTIENTIRENLDMKYYVVHFIETKRQFLLKSEDYNQYLNEEDQYAFQQYLRKINISSSSQDIEKQTSTKMRSAKMNLEQFLFYLFTDRKKLQSLQSYENKYLEHQHHIFGFTTGESYIIKVIKCYDTEPCAILLITEQQKQQFVDKLKLQNKATLKLLNYFSDIFTAQIRVALIVLNRMLKYQQKNKKNVIKNKEYSFLKYINSQLYIAYNQFYNISDYFQANSEFRRIQITRFNLIQVIEELFEKLKYYRKIDQIMTRNFVLKTKIQELYIKSDMKQISQLFFNLTKFAMQYSDEIQIDLDEGFDQSYPPQPIINVQILFKNSTGTKIELRKFPIINPKTLQEIKTNDKRPLDLDVSISLLIIRNLGPFDKMTIRKTSKQFYKIQFFIYKSMNQDLHLIPIHSFDPSLFIKRDDDWQQLNHFGNQSVINCYNDSPEIRLDTLRCITIPDTALRN</sequence>
<feature type="transmembrane region" description="Helical" evidence="1">
    <location>
        <begin position="133"/>
        <end position="148"/>
    </location>
</feature>
<feature type="transmembrane region" description="Helical" evidence="1">
    <location>
        <begin position="26"/>
        <end position="45"/>
    </location>
</feature>
<protein>
    <recommendedName>
        <fullName evidence="4">Transmembrane protein</fullName>
    </recommendedName>
</protein>
<keyword evidence="1" id="KW-0812">Transmembrane</keyword>
<feature type="transmembrane region" description="Helical" evidence="1">
    <location>
        <begin position="51"/>
        <end position="70"/>
    </location>
</feature>
<organism evidence="2 3">
    <name type="scientific">Paramecium primaurelia</name>
    <dbReference type="NCBI Taxonomy" id="5886"/>
    <lineage>
        <taxon>Eukaryota</taxon>
        <taxon>Sar</taxon>
        <taxon>Alveolata</taxon>
        <taxon>Ciliophora</taxon>
        <taxon>Intramacronucleata</taxon>
        <taxon>Oligohymenophorea</taxon>
        <taxon>Peniculida</taxon>
        <taxon>Parameciidae</taxon>
        <taxon>Paramecium</taxon>
    </lineage>
</organism>
<dbReference type="OMA" id="RCITIPD"/>
<dbReference type="Proteomes" id="UP000688137">
    <property type="component" value="Unassembled WGS sequence"/>
</dbReference>
<keyword evidence="1" id="KW-0472">Membrane</keyword>
<evidence type="ECO:0008006" key="4">
    <source>
        <dbReference type="Google" id="ProtNLM"/>
    </source>
</evidence>
<evidence type="ECO:0000313" key="2">
    <source>
        <dbReference type="EMBL" id="CAD8086430.1"/>
    </source>
</evidence>
<evidence type="ECO:0000313" key="3">
    <source>
        <dbReference type="Proteomes" id="UP000688137"/>
    </source>
</evidence>
<dbReference type="EMBL" id="CAJJDM010000079">
    <property type="protein sequence ID" value="CAD8086430.1"/>
    <property type="molecule type" value="Genomic_DNA"/>
</dbReference>
<accession>A0A8S1N1I3</accession>
<name>A0A8S1N1I3_PARPR</name>
<keyword evidence="1" id="KW-1133">Transmembrane helix</keyword>
<feature type="transmembrane region" description="Helical" evidence="1">
    <location>
        <begin position="107"/>
        <end position="126"/>
    </location>
</feature>
<proteinExistence type="predicted"/>
<evidence type="ECO:0000256" key="1">
    <source>
        <dbReference type="SAM" id="Phobius"/>
    </source>
</evidence>
<keyword evidence="3" id="KW-1185">Reference proteome</keyword>
<comment type="caution">
    <text evidence="2">The sequence shown here is derived from an EMBL/GenBank/DDBJ whole genome shotgun (WGS) entry which is preliminary data.</text>
</comment>
<feature type="transmembrane region" description="Helical" evidence="1">
    <location>
        <begin position="82"/>
        <end position="101"/>
    </location>
</feature>
<dbReference type="AlphaFoldDB" id="A0A8S1N1I3"/>
<reference evidence="2" key="1">
    <citation type="submission" date="2021-01" db="EMBL/GenBank/DDBJ databases">
        <authorList>
            <consortium name="Genoscope - CEA"/>
            <person name="William W."/>
        </authorList>
    </citation>
    <scope>NUCLEOTIDE SEQUENCE</scope>
</reference>
<gene>
    <name evidence="2" type="ORF">PPRIM_AZ9-3.1.T0760192</name>
</gene>